<feature type="compositionally biased region" description="Low complexity" evidence="1">
    <location>
        <begin position="26"/>
        <end position="44"/>
    </location>
</feature>
<dbReference type="PROSITE" id="PS51257">
    <property type="entry name" value="PROKAR_LIPOPROTEIN"/>
    <property type="match status" value="1"/>
</dbReference>
<feature type="signal peptide" evidence="2">
    <location>
        <begin position="1"/>
        <end position="21"/>
    </location>
</feature>
<feature type="chain" id="PRO_5045965516" evidence="2">
    <location>
        <begin position="22"/>
        <end position="283"/>
    </location>
</feature>
<protein>
    <submittedName>
        <fullName evidence="3">Uncharacterized protein</fullName>
    </submittedName>
</protein>
<comment type="caution">
    <text evidence="3">The sequence shown here is derived from an EMBL/GenBank/DDBJ whole genome shotgun (WGS) entry which is preliminary data.</text>
</comment>
<dbReference type="Proteomes" id="UP001589700">
    <property type="component" value="Unassembled WGS sequence"/>
</dbReference>
<accession>A0ABV5JQ17</accession>
<sequence>MSARRLVVVVSFLAAGTLALGACGSTSGAGDGSSSPSGPAATTTVTESAGASSEVPVCSDDPRADGAMEVVINKGEADCAEVTEMLDEYTELARSGQFGNAGIVPDVRGFSCASPTARSANIAGLGTLCTRGDVEIIVRPTSPEIPGIQQEVNRFIPEGSITNGRSFFALPSGQASCAIYPDHTPPNAECYGPMPGGLPQVPDLIGNPGDPTSVQVDETGTGQLTLSEASPYPLDGVPFTTLEVGQTLASAGFACTVTAPDAVTCTNSDGGGFSYSPDEVTIN</sequence>
<keyword evidence="2" id="KW-0732">Signal</keyword>
<proteinExistence type="predicted"/>
<dbReference type="RefSeq" id="WP_182631509.1">
    <property type="nucleotide sequence ID" value="NZ_JAALDM010000060.1"/>
</dbReference>
<dbReference type="EMBL" id="JBHMDY010000002">
    <property type="protein sequence ID" value="MFB9259030.1"/>
    <property type="molecule type" value="Genomic_DNA"/>
</dbReference>
<evidence type="ECO:0000256" key="1">
    <source>
        <dbReference type="SAM" id="MobiDB-lite"/>
    </source>
</evidence>
<reference evidence="3 4" key="1">
    <citation type="submission" date="2024-09" db="EMBL/GenBank/DDBJ databases">
        <authorList>
            <person name="Sun Q."/>
            <person name="Mori K."/>
        </authorList>
    </citation>
    <scope>NUCLEOTIDE SEQUENCE [LARGE SCALE GENOMIC DNA]</scope>
    <source>
        <strain evidence="3 4">CCM 7659</strain>
    </source>
</reference>
<name>A0ABV5JQ17_9ACTN</name>
<feature type="region of interest" description="Disordered" evidence="1">
    <location>
        <begin position="26"/>
        <end position="62"/>
    </location>
</feature>
<evidence type="ECO:0000256" key="2">
    <source>
        <dbReference type="SAM" id="SignalP"/>
    </source>
</evidence>
<organism evidence="3 4">
    <name type="scientific">Dietzia aerolata</name>
    <dbReference type="NCBI Taxonomy" id="595984"/>
    <lineage>
        <taxon>Bacteria</taxon>
        <taxon>Bacillati</taxon>
        <taxon>Actinomycetota</taxon>
        <taxon>Actinomycetes</taxon>
        <taxon>Mycobacteriales</taxon>
        <taxon>Dietziaceae</taxon>
        <taxon>Dietzia</taxon>
    </lineage>
</organism>
<keyword evidence="4" id="KW-1185">Reference proteome</keyword>
<evidence type="ECO:0000313" key="3">
    <source>
        <dbReference type="EMBL" id="MFB9259030.1"/>
    </source>
</evidence>
<gene>
    <name evidence="3" type="ORF">ACFFVD_04375</name>
</gene>
<evidence type="ECO:0000313" key="4">
    <source>
        <dbReference type="Proteomes" id="UP001589700"/>
    </source>
</evidence>